<proteinExistence type="inferred from homology"/>
<dbReference type="Proteomes" id="UP001280581">
    <property type="component" value="Unassembled WGS sequence"/>
</dbReference>
<comment type="similarity">
    <text evidence="1">Belongs to the OBAP family.</text>
</comment>
<dbReference type="AlphaFoldDB" id="A0AAN6LZZ3"/>
<feature type="compositionally biased region" description="Basic and acidic residues" evidence="2">
    <location>
        <begin position="238"/>
        <end position="253"/>
    </location>
</feature>
<reference evidence="3 4" key="1">
    <citation type="submission" date="2021-02" db="EMBL/GenBank/DDBJ databases">
        <title>Genome assembly of Pseudopithomyces chartarum.</title>
        <authorList>
            <person name="Jauregui R."/>
            <person name="Singh J."/>
            <person name="Voisey C."/>
        </authorList>
    </citation>
    <scope>NUCLEOTIDE SEQUENCE [LARGE SCALE GENOMIC DNA]</scope>
    <source>
        <strain evidence="3 4">AGR01</strain>
    </source>
</reference>
<sequence>MDSLPVTNKTAGDPESLKNKTLETGAAAVQNFEPVQRICAHLNAFHAYYHDPSRDPVEANHYCAHLNDEVRQCILYDSPKQPARIIGIEYMISPRLYNTLDTDEQKLWHTHVFEVKSGMLIMPKPSAVPENVWEIAENKEMEEVVELYGKVYHLWQTDRGDKLPLGEPQLMTSYTEPGQIKGGFENVVGDRDRRFGSDWKRKKEVRDHIEEPELHEHADWAWKGKKADENKMIERAEKVSAERKEKDPADHHVGVVGGV</sequence>
<keyword evidence="4" id="KW-1185">Reference proteome</keyword>
<dbReference type="InterPro" id="IPR010686">
    <property type="entry name" value="OBAP-like"/>
</dbReference>
<evidence type="ECO:0000313" key="3">
    <source>
        <dbReference type="EMBL" id="KAK3213694.1"/>
    </source>
</evidence>
<evidence type="ECO:0008006" key="5">
    <source>
        <dbReference type="Google" id="ProtNLM"/>
    </source>
</evidence>
<gene>
    <name evidence="3" type="ORF">GRF29_28g698768</name>
</gene>
<evidence type="ECO:0000256" key="2">
    <source>
        <dbReference type="SAM" id="MobiDB-lite"/>
    </source>
</evidence>
<protein>
    <recommendedName>
        <fullName evidence="5">DUF1264-domain-containing protein</fullName>
    </recommendedName>
</protein>
<dbReference type="PANTHER" id="PTHR31360:SF0">
    <property type="entry name" value="OIL BODY-ASSOCIATED PROTEIN 1B"/>
    <property type="match status" value="1"/>
</dbReference>
<dbReference type="EMBL" id="WVTA01000004">
    <property type="protein sequence ID" value="KAK3213694.1"/>
    <property type="molecule type" value="Genomic_DNA"/>
</dbReference>
<evidence type="ECO:0000256" key="1">
    <source>
        <dbReference type="ARBA" id="ARBA00009740"/>
    </source>
</evidence>
<evidence type="ECO:0000313" key="4">
    <source>
        <dbReference type="Proteomes" id="UP001280581"/>
    </source>
</evidence>
<organism evidence="3 4">
    <name type="scientific">Pseudopithomyces chartarum</name>
    <dbReference type="NCBI Taxonomy" id="1892770"/>
    <lineage>
        <taxon>Eukaryota</taxon>
        <taxon>Fungi</taxon>
        <taxon>Dikarya</taxon>
        <taxon>Ascomycota</taxon>
        <taxon>Pezizomycotina</taxon>
        <taxon>Dothideomycetes</taxon>
        <taxon>Pleosporomycetidae</taxon>
        <taxon>Pleosporales</taxon>
        <taxon>Massarineae</taxon>
        <taxon>Didymosphaeriaceae</taxon>
        <taxon>Pseudopithomyces</taxon>
    </lineage>
</organism>
<name>A0AAN6LZZ3_9PLEO</name>
<dbReference type="PANTHER" id="PTHR31360">
    <property type="match status" value="1"/>
</dbReference>
<comment type="caution">
    <text evidence="3">The sequence shown here is derived from an EMBL/GenBank/DDBJ whole genome shotgun (WGS) entry which is preliminary data.</text>
</comment>
<feature type="region of interest" description="Disordered" evidence="2">
    <location>
        <begin position="238"/>
        <end position="259"/>
    </location>
</feature>
<accession>A0AAN6LZZ3</accession>
<dbReference type="Pfam" id="PF06884">
    <property type="entry name" value="DUF1264"/>
    <property type="match status" value="1"/>
</dbReference>